<dbReference type="Proteomes" id="UP001058461">
    <property type="component" value="Chromosome"/>
</dbReference>
<accession>A0ABY5HJY0</accession>
<evidence type="ECO:0000313" key="2">
    <source>
        <dbReference type="EMBL" id="UTW12254.1"/>
    </source>
</evidence>
<organism evidence="2 3">
    <name type="scientific">Marinobacterium rhizophilum</name>
    <dbReference type="NCBI Taxonomy" id="420402"/>
    <lineage>
        <taxon>Bacteria</taxon>
        <taxon>Pseudomonadati</taxon>
        <taxon>Pseudomonadota</taxon>
        <taxon>Gammaproteobacteria</taxon>
        <taxon>Oceanospirillales</taxon>
        <taxon>Oceanospirillaceae</taxon>
        <taxon>Marinobacterium</taxon>
    </lineage>
</organism>
<protein>
    <submittedName>
        <fullName evidence="2">DUF1302 family protein</fullName>
    </submittedName>
</protein>
<keyword evidence="1" id="KW-0732">Signal</keyword>
<keyword evidence="3" id="KW-1185">Reference proteome</keyword>
<dbReference type="RefSeq" id="WP_255854317.1">
    <property type="nucleotide sequence ID" value="NZ_CP073347.1"/>
</dbReference>
<gene>
    <name evidence="2" type="ORF">KDW95_00795</name>
</gene>
<dbReference type="InterPro" id="IPR010727">
    <property type="entry name" value="DUF1302"/>
</dbReference>
<feature type="chain" id="PRO_5047233557" evidence="1">
    <location>
        <begin position="25"/>
        <end position="502"/>
    </location>
</feature>
<feature type="signal peptide" evidence="1">
    <location>
        <begin position="1"/>
        <end position="24"/>
    </location>
</feature>
<dbReference type="Pfam" id="PF06980">
    <property type="entry name" value="DUF1302"/>
    <property type="match status" value="1"/>
</dbReference>
<dbReference type="EMBL" id="CP073347">
    <property type="protein sequence ID" value="UTW12254.1"/>
    <property type="molecule type" value="Genomic_DNA"/>
</dbReference>
<evidence type="ECO:0000313" key="3">
    <source>
        <dbReference type="Proteomes" id="UP001058461"/>
    </source>
</evidence>
<sequence length="502" mass="54753">MTRFKPNLLVLAILSAGMSAQSQAGEAIDLGNDLTLDWKGTATYTAAARTEGQADPAFTGSSGNQNFDDGDLISNRLALLMEGRLHKGDTGLVMSASTFYDDVYQDDDKFSSDAEKFHGGYTRLLDLYGYTTFDLGSDRLLNLRLGKHVVAWGEALFLPSISLAQGPSDATKSGIPGTEVKDILLPEDQISMQLEMNPNWSLMAHAQYNWHPVMVSEPGTYLSTSEAVGEGATCLTAPPGEPCFFGNRNADIEPDKTGQWGVGTRIRTSLDTELGFYYLNYHDRIPLPEVNAMTNSYRVRYFDDIELYGASFTTMMGIASVAGEVSYKKGAPVLLNTPIVPATPTRADILQTNLNTIVNFGRTPLADVVTLVAEVAYVDILDVEERGTPGFAGTETDDLYYTSHGLAFSSKLTLSYPGISENWDLSVPISYARQLSGRTITGGVGGEGDHRFGIGADFTHRNGVQVGLNYLTYLGDADWDEPFEERKLTDRDNISLTVKYAF</sequence>
<reference evidence="2" key="1">
    <citation type="submission" date="2021-04" db="EMBL/GenBank/DDBJ databases">
        <title>Oceanospirillales bacteria with DddD are important DMSP degraders in coastal seawater.</title>
        <authorList>
            <person name="Liu J."/>
        </authorList>
    </citation>
    <scope>NUCLEOTIDE SEQUENCE</scope>
    <source>
        <strain evidence="2">D13-1</strain>
    </source>
</reference>
<evidence type="ECO:0000256" key="1">
    <source>
        <dbReference type="SAM" id="SignalP"/>
    </source>
</evidence>
<name>A0ABY5HJY0_9GAMM</name>
<proteinExistence type="predicted"/>